<dbReference type="InterPro" id="IPR024288">
    <property type="entry name" value="SICA_C"/>
</dbReference>
<evidence type="ECO:0000259" key="2">
    <source>
        <dbReference type="Pfam" id="PF12878"/>
    </source>
</evidence>
<feature type="domain" description="Schizont-infected cell agglutination extracellular beta" evidence="2">
    <location>
        <begin position="1499"/>
        <end position="1665"/>
    </location>
</feature>
<dbReference type="Pfam" id="PF12879">
    <property type="entry name" value="SICA_C"/>
    <property type="match status" value="1"/>
</dbReference>
<evidence type="ECO:0000256" key="1">
    <source>
        <dbReference type="SAM" id="MobiDB-lite"/>
    </source>
</evidence>
<feature type="domain" description="Schizont-infected cell agglutination extracellular beta" evidence="2">
    <location>
        <begin position="2384"/>
        <end position="2565"/>
    </location>
</feature>
<proteinExistence type="predicted"/>
<evidence type="ECO:0000313" key="6">
    <source>
        <dbReference type="Proteomes" id="UP000031513"/>
    </source>
</evidence>
<feature type="domain" description="Schizont-infected cell agglutination extracellular beta" evidence="2">
    <location>
        <begin position="1933"/>
        <end position="2100"/>
    </location>
</feature>
<dbReference type="InterPro" id="IPR024285">
    <property type="entry name" value="SICA_extracell_b"/>
</dbReference>
<feature type="domain" description="Schizont-infected cell agglutination extracellular beta" evidence="2">
    <location>
        <begin position="1094"/>
        <end position="1248"/>
    </location>
</feature>
<dbReference type="GeneID" id="7319298"/>
<feature type="domain" description="Schizont-infected cell agglutination extracellular alpha" evidence="4">
    <location>
        <begin position="9"/>
        <end position="211"/>
    </location>
</feature>
<feature type="domain" description="Schizont-infected cell agglutination extracellular beta" evidence="2">
    <location>
        <begin position="1713"/>
        <end position="1892"/>
    </location>
</feature>
<dbReference type="Pfam" id="PF12887">
    <property type="entry name" value="SICA_alpha"/>
    <property type="match status" value="2"/>
</dbReference>
<dbReference type="Proteomes" id="UP000031513">
    <property type="component" value="Chromosome 4"/>
</dbReference>
<feature type="domain" description="Schizont-infected cell agglutination extracellular alpha" evidence="4">
    <location>
        <begin position="783"/>
        <end position="967"/>
    </location>
</feature>
<dbReference type="InParanoid" id="A0A679KS83"/>
<feature type="domain" description="Schizont-infected cell agglutination extracellular beta" evidence="2">
    <location>
        <begin position="564"/>
        <end position="733"/>
    </location>
</feature>
<sequence length="2764" mass="306921">MAASTSSNGFMEEWMKTILNNKGGTTPTNPQEITEKLKEDLERTFGELKEWLRRTEAVEIATLCGSITADLAAGGGGSEAVRSQYLKEICKGIAEIKYFTSGVEKARGMVGSSPGVWDEGAKITTLTPEKAYPRCIVGAVALSEIYGDHCYLEGILGEISSKVEDKLKQHLEQGGTDGKSNLSDQLYKCKGINGIDLLVGKSILENEIKIWTKEKRGTNGPWRIKMPWNYWTNVCRKQRSNQAALQQQRENNASVMTSFLNVGEPIPLGGGRSSGSGRRKIGDILVNRDDQYKLDPSKLENALKDVMKNNGEVDSDKLKTALDKLEGEAQEKMWEVQKLSKPCNSNELCSRLECVLGQKKGLDGSSTGKPATDEALWNDVQTQVTNLVTTISTNAANDNETDQYCNDITCPNDKADCVSKTTCKLIVKALKDIHEIKKEKGTGSEPDKENDRIFRSTMRCMALNAFIHKLKQHAEEGGYACAVEKGIEEAFDAAKKNLNNWCGKNSSGGGNVKGSCEECKEQECISSKIGNELLLEKVMNKLNTESNTKTKIQSTLSNINKKVTLCKRLQCLASRVLALTTSSTASSQLKQNAKTFWDSGGEVANLWTELADAMKKSNGKVNKECDKLYDNRQPTEPEKRACQHLTLGFNRLKDNSTSNGHILSQYQSLRQTVGCFLLKEYAKKMKEESTCVIDAGIREAFKSWNPTTNVNCTNGSSCIECKWDDKEYEGCNVNITTSGNNNQQDAKINVQDMVTGGTTVTDALKKINEMDKLCDYIKCAAPNWFKQYAKPNGGSNSGTKKDWDKLKSNLATTFGELRRWITVKVESDEIKELCGGVGDLVSWGGWGRNPYMQNLCKAVVEIRYFISNVETTGSRFMGQADERARIAPLTPDEAYRRCIVGAVALSAMYGDHCQLTEIIEKITKDVDSKLGKHLSSKDRANLDECKNISAAELMIGRALLHNTIKTWTEEERMKGGGGTWKVKMPWRYWADVCKQKREDANLQQQRKDNAEVMTNFLKLDNRKTAGSSGGTTLAEVLTNENLQLDSATIEKALQVAVGGNGQVDLTEIDKVVRELNKVSGEKIAQECMKNSSKKFCERLDCAKDYWNLTKEKSSSNTGDFWDSNVKEKLNSLLSTTTINADGTTANLCENGDLDSANKAACKHMAKFLHEMYKNGSSDPKQYSAQMVQCLLLKAYAAKLKEQAKQKGYCDIQLGIDRAFESASAIKTTNCTNNKSCIVCNWTDEDYSKLNTCNIDNTSGSVKSKVESMLKENGQTQDNKIQQTLTDINNKNPLCQRLQCLATKGQNNNDKFWQNGGEVGTLWNELSTAMMRQNGRNGQKECNELRTHSEKAACNYLHAGLEALYKGTTTPAASLPSPSGDGNNILKTNPSFRQTMGCFLLHAYANEMKKKSICNIDKGIEKAFDLGKGLSSNGTCNATGKGQCVPCELKEKDYDECKINTDGKTGTPQTEVKTKLKTIITENDPEIEKMAIEVNKIDDLCRRFQCISERWLKDVKKKGQNGDPLKATDWNDVWKEVKKEIPKLRTALGSATTTTNGGLGEYCKGLDEKGGKDACILIAAGLKNLYNTPGDDVNASFQRTMQCVLLNAIADKMREELPCKEERSVTEGIEHAFKESGNIKNKSSGCNDANKCFTCPRFTEYRNCKIKEYSNAEQVTMLKDKVDEVFNKNEGKAQMEKIQDQAVKDICKPCTEKTFCESLTCVAEKWEKRNKGTSTGTTTWEKMKGEFETELKLLLEDMKAEANQAAVAGYCNGNGSAGWEDGAAKEANQAACKLVAAGLQRISSIQHEYSTQNGLPRKNKNPFDHQDIQQVLSCLLLKTFVKEMKKRSKICDIQPGVDAATRAWKEIKEKCTKQPCIECNLKDDDINNDNCQIGTENVNVKEKLNEILEDRDYKTSVNETLSAITKTDEPGAPFCNRLQCIEARVKAQQAQTQGRSNAEKFWKTDGEVGILWNQLAQAMKDNRNDQSECNTVDNDREPTDPEKKACNFLHAGFKELYTPATGAPSPTGDILSQHPLLRQTMGCFLLKEYAKQMKEKANCLVESGIKKAFESWKPITNGTCSGKEPCVPCQWEDKSIDNCNITTSGSTTENAKDKLKTVLPPDGDKTVTDTLTKINETESLCAKLQCAAPKWFHNQKNKGGSSGTNKKSWCNFWDEGVKPTLQSMFKQIESDAKNKPNTTICRNFGDGNPDSVERKACNHIIAGLEHINDIPPSGSGGNGKDNSLLDRAVGCIALNMYADKIINEAKEKCPIDETTINKMFTKWNEKNNSLSSPSSSCNGGGNNNNCFICIREPDFKGCNLSVDSNLINTSPSQPNGQKCNDNKNKDNKNVQKQMKKLLEDNNPSQSNINTKIKSTLTTITEMTSSFCTQVQCAIKKKLKNNNGKTLPNGTITQPWDALEKDIGRELNELLEYMTKGQSQSDLLTYCDKDAEWNQIGHKEGKTNKAACLLFAAGLQHIYTHGNGRVNGPSFGQTMGCLFLKEYAKQLKEMAKKQKEYKVHPKCSVEDGIKHAFEQSAKIMNDTPPCKNNGNSCFVCKQNEDDYKDCLIGSDSVKSKVESLIKDDQNKEHMQQTLENTVCPILLTDLLTPFLPLAPVSIGLSAMAYYLWKYFGPLGKGGPRFRRSPTEIPGSSVQEQLLDHVEEAGSHEYQLVKERKPRSAPTRTKRSGPVNRRTIIEIHFEVLDECQKGDTQLNQKDFLELLVQEFMGSEFMEEEQVPKEEFLMEGVPMELVPIEEVPSLGSGLLV</sequence>
<feature type="region of interest" description="Disordered" evidence="1">
    <location>
        <begin position="1981"/>
        <end position="2000"/>
    </location>
</feature>
<dbReference type="Pfam" id="PF12878">
    <property type="entry name" value="SICA_beta"/>
    <property type="match status" value="9"/>
</dbReference>
<gene>
    <name evidence="5" type="ORF">PKNH_0416700</name>
</gene>
<feature type="domain" description="Schizont-infected cell agglutination extracellular beta" evidence="2">
    <location>
        <begin position="1293"/>
        <end position="1458"/>
    </location>
</feature>
<organism evidence="5 6">
    <name type="scientific">Plasmodium knowlesi (strain H)</name>
    <dbReference type="NCBI Taxonomy" id="5851"/>
    <lineage>
        <taxon>Eukaryota</taxon>
        <taxon>Sar</taxon>
        <taxon>Alveolata</taxon>
        <taxon>Apicomplexa</taxon>
        <taxon>Aconoidasida</taxon>
        <taxon>Haemosporida</taxon>
        <taxon>Plasmodiidae</taxon>
        <taxon>Plasmodium</taxon>
        <taxon>Plasmodium (Plasmodium)</taxon>
    </lineage>
</organism>
<evidence type="ECO:0000259" key="3">
    <source>
        <dbReference type="Pfam" id="PF12879"/>
    </source>
</evidence>
<feature type="domain" description="Schizont-infected cell agglutination extracellular beta" evidence="2">
    <location>
        <begin position="2138"/>
        <end position="2318"/>
    </location>
</feature>
<evidence type="ECO:0000313" key="5">
    <source>
        <dbReference type="EMBL" id="CAA9986807.1"/>
    </source>
</evidence>
<feature type="domain" description="Schizont-infected cell agglutination C-terminal" evidence="3">
    <location>
        <begin position="2627"/>
        <end position="2762"/>
    </location>
</feature>
<accession>A0A679KS83</accession>
<dbReference type="EMBL" id="AM910986">
    <property type="protein sequence ID" value="CAA9986807.1"/>
    <property type="molecule type" value="Genomic_DNA"/>
</dbReference>
<dbReference type="RefSeq" id="XP_038969482.1">
    <property type="nucleotide sequence ID" value="XM_039113870.1"/>
</dbReference>
<name>A0A679KS83_PLAKH</name>
<evidence type="ECO:0000259" key="4">
    <source>
        <dbReference type="Pfam" id="PF12887"/>
    </source>
</evidence>
<feature type="domain" description="Schizont-infected cell agglutination extracellular beta" evidence="2">
    <location>
        <begin position="348"/>
        <end position="522"/>
    </location>
</feature>
<dbReference type="InterPro" id="IPR024290">
    <property type="entry name" value="SICA_extracell_a"/>
</dbReference>
<reference evidence="5 6" key="1">
    <citation type="journal article" date="2008" name="Nature">
        <title>The genome of Plasmodium knowlesi strain H, a zoonotic malaria parasite with host range from monkey to man.</title>
        <authorList>
            <person name="Pain A."/>
            <person name="Boehme U."/>
            <person name="Berry A.E."/>
            <person name="Mungall K."/>
            <person name="Finn R."/>
            <person name="Jackson A.P."/>
            <person name="Mourier T."/>
            <person name="Mistry J."/>
            <person name="Pasini E.M."/>
            <person name="Aslett M."/>
            <person name="Balasubrammaniam S."/>
            <person name="Borgwardt K."/>
            <person name="Brooks K."/>
            <person name="Carret C."/>
            <person name="Carver T.J."/>
            <person name="Cherevach I."/>
            <person name="Chillingworth T."/>
            <person name="Clarke T.G."/>
            <person name="Galinski M.R."/>
            <person name="Hall N."/>
            <person name="Harper D."/>
            <person name="Harris D."/>
            <person name="Hauser H."/>
            <person name="Ivens A."/>
            <person name="Janssen C.S."/>
            <person name="Keane T."/>
            <person name="Larke N."/>
            <person name="Lapp S."/>
            <person name="Marti M."/>
            <person name="Moule S."/>
            <person name="Meyer I.M."/>
            <person name="Ormond D."/>
            <person name="Peters N."/>
            <person name="Sanders M."/>
            <person name="Sanders S."/>
            <person name="Sergeant T.J."/>
            <person name="Simmonds M."/>
            <person name="Smith F."/>
            <person name="Squares R."/>
            <person name="Thurston S."/>
            <person name="Tivey A.R."/>
            <person name="Walker D."/>
            <person name="White B."/>
            <person name="Zuiderwijk E."/>
            <person name="Churcher C."/>
            <person name="Quail M.A."/>
            <person name="Cowman A.F."/>
            <person name="Turner C.M.R."/>
            <person name="Rajandream M.A."/>
            <person name="Kocken C.H.M."/>
            <person name="Thomas A.W."/>
            <person name="Newbold C.I."/>
            <person name="Barrell B.G."/>
            <person name="Berriman M."/>
        </authorList>
    </citation>
    <scope>NUCLEOTIDE SEQUENCE [LARGE SCALE GENOMIC DNA]</scope>
    <source>
        <strain evidence="5 6">H</strain>
    </source>
</reference>
<dbReference type="VEuPathDB" id="PlasmoDB:PKNH_0416700"/>
<keyword evidence="6" id="KW-1185">Reference proteome</keyword>
<dbReference type="KEGG" id="pkn:PKNH_0416700"/>
<protein>
    <submittedName>
        <fullName evidence="5">SICAvar, type I</fullName>
    </submittedName>
</protein>